<dbReference type="GO" id="GO:0016887">
    <property type="term" value="F:ATP hydrolysis activity"/>
    <property type="evidence" value="ECO:0007669"/>
    <property type="project" value="InterPro"/>
</dbReference>
<organism evidence="4 5">
    <name type="scientific">Brochothrix thermosphacta</name>
    <name type="common">Microbacterium thermosphactum</name>
    <dbReference type="NCBI Taxonomy" id="2756"/>
    <lineage>
        <taxon>Bacteria</taxon>
        <taxon>Bacillati</taxon>
        <taxon>Bacillota</taxon>
        <taxon>Bacilli</taxon>
        <taxon>Bacillales</taxon>
        <taxon>Listeriaceae</taxon>
        <taxon>Brochothrix</taxon>
    </lineage>
</organism>
<comment type="similarity">
    <text evidence="1">Belongs to the ABC transporter superfamily.</text>
</comment>
<dbReference type="Proteomes" id="UP000270190">
    <property type="component" value="Unassembled WGS sequence"/>
</dbReference>
<keyword evidence="4" id="KW-0067">ATP-binding</keyword>
<dbReference type="PANTHER" id="PTHR42734:SF17">
    <property type="entry name" value="METAL TRANSPORT SYSTEM ATP-BINDING PROTEIN TM_0124-RELATED"/>
    <property type="match status" value="1"/>
</dbReference>
<dbReference type="GO" id="GO:0005524">
    <property type="term" value="F:ATP binding"/>
    <property type="evidence" value="ECO:0007669"/>
    <property type="project" value="UniProtKB-KW"/>
</dbReference>
<dbReference type="EMBL" id="OUNC01000023">
    <property type="protein sequence ID" value="SPP28751.1"/>
    <property type="molecule type" value="Genomic_DNA"/>
</dbReference>
<sequence>MIEIKNLTIPFVDKQINMTISKGYNLLVGDNGVGKTLLLDYISGLKKTKGNCIFGNEKIIYINQHIYFSDRLSGMDFLKFSYGIDDNKNISSFFDLSDNIIERNDLNNLLKKQWGMLSGGEKRFLYVIILLSLDKDWYILDEPFASIDKKRKLLLYKLINVKLAEGKGIILTTHEESEEVLSAIDTILEMG</sequence>
<evidence type="ECO:0000313" key="4">
    <source>
        <dbReference type="EMBL" id="SPP28751.1"/>
    </source>
</evidence>
<dbReference type="Gene3D" id="3.40.50.300">
    <property type="entry name" value="P-loop containing nucleotide triphosphate hydrolases"/>
    <property type="match status" value="1"/>
</dbReference>
<reference evidence="5" key="1">
    <citation type="submission" date="2018-04" db="EMBL/GenBank/DDBJ databases">
        <authorList>
            <person name="Illikoud N."/>
        </authorList>
    </citation>
    <scope>NUCLEOTIDE SEQUENCE [LARGE SCALE GENOMIC DNA]</scope>
</reference>
<evidence type="ECO:0000259" key="3">
    <source>
        <dbReference type="Pfam" id="PF00005"/>
    </source>
</evidence>
<accession>A0A2X0SA20</accession>
<dbReference type="InterPro" id="IPR050153">
    <property type="entry name" value="Metal_Ion_Import_ABC"/>
</dbReference>
<evidence type="ECO:0000256" key="2">
    <source>
        <dbReference type="ARBA" id="ARBA00022448"/>
    </source>
</evidence>
<dbReference type="SUPFAM" id="SSF52540">
    <property type="entry name" value="P-loop containing nucleoside triphosphate hydrolases"/>
    <property type="match status" value="1"/>
</dbReference>
<proteinExistence type="inferred from homology"/>
<dbReference type="PANTHER" id="PTHR42734">
    <property type="entry name" value="METAL TRANSPORT SYSTEM ATP-BINDING PROTEIN TM_0124-RELATED"/>
    <property type="match status" value="1"/>
</dbReference>
<keyword evidence="4" id="KW-0547">Nucleotide-binding</keyword>
<dbReference type="InterPro" id="IPR027417">
    <property type="entry name" value="P-loop_NTPase"/>
</dbReference>
<dbReference type="Pfam" id="PF00005">
    <property type="entry name" value="ABC_tran"/>
    <property type="match status" value="1"/>
</dbReference>
<gene>
    <name evidence="4" type="ORF">BTBSAS_30069</name>
</gene>
<feature type="domain" description="ABC transporter" evidence="3">
    <location>
        <begin position="14"/>
        <end position="145"/>
    </location>
</feature>
<keyword evidence="2" id="KW-0813">Transport</keyword>
<dbReference type="AlphaFoldDB" id="A0A2X0SA20"/>
<protein>
    <submittedName>
        <fullName evidence="4">ABC transporter ATP-binding protein</fullName>
    </submittedName>
</protein>
<name>A0A2X0SA20_BROTH</name>
<evidence type="ECO:0000313" key="5">
    <source>
        <dbReference type="Proteomes" id="UP000270190"/>
    </source>
</evidence>
<dbReference type="InterPro" id="IPR003439">
    <property type="entry name" value="ABC_transporter-like_ATP-bd"/>
</dbReference>
<dbReference type="RefSeq" id="WP_198400959.1">
    <property type="nucleotide sequence ID" value="NZ_CBCPIX010000001.1"/>
</dbReference>
<evidence type="ECO:0000256" key="1">
    <source>
        <dbReference type="ARBA" id="ARBA00005417"/>
    </source>
</evidence>